<keyword evidence="3 6" id="KW-1133">Transmembrane helix</keyword>
<dbReference type="Gene3D" id="1.20.1070.10">
    <property type="entry name" value="Rhodopsin 7-helix transmembrane proteins"/>
    <property type="match status" value="1"/>
</dbReference>
<dbReference type="Proteomes" id="UP000014760">
    <property type="component" value="Unassembled WGS sequence"/>
</dbReference>
<feature type="transmembrane region" description="Helical" evidence="6">
    <location>
        <begin position="113"/>
        <end position="135"/>
    </location>
</feature>
<organism evidence="8">
    <name type="scientific">Capitella teleta</name>
    <name type="common">Polychaete worm</name>
    <dbReference type="NCBI Taxonomy" id="283909"/>
    <lineage>
        <taxon>Eukaryota</taxon>
        <taxon>Metazoa</taxon>
        <taxon>Spiralia</taxon>
        <taxon>Lophotrochozoa</taxon>
        <taxon>Annelida</taxon>
        <taxon>Polychaeta</taxon>
        <taxon>Sedentaria</taxon>
        <taxon>Scolecida</taxon>
        <taxon>Capitellidae</taxon>
        <taxon>Capitella</taxon>
    </lineage>
</organism>
<evidence type="ECO:0000256" key="6">
    <source>
        <dbReference type="SAM" id="Phobius"/>
    </source>
</evidence>
<dbReference type="EnsemblMetazoa" id="CapteT211876">
    <property type="protein sequence ID" value="CapteP211876"/>
    <property type="gene ID" value="CapteG211876"/>
</dbReference>
<dbReference type="EMBL" id="AMQN01010060">
    <property type="status" value="NOT_ANNOTATED_CDS"/>
    <property type="molecule type" value="Genomic_DNA"/>
</dbReference>
<evidence type="ECO:0000313" key="8">
    <source>
        <dbReference type="EMBL" id="ELT99349.1"/>
    </source>
</evidence>
<accession>R7U052</accession>
<evidence type="ECO:0000256" key="4">
    <source>
        <dbReference type="ARBA" id="ARBA00023136"/>
    </source>
</evidence>
<gene>
    <name evidence="8" type="ORF">CAPTEDRAFT_211876</name>
</gene>
<dbReference type="PRINTS" id="PR00237">
    <property type="entry name" value="GPCRRHODOPSN"/>
</dbReference>
<dbReference type="SUPFAM" id="SSF81321">
    <property type="entry name" value="Family A G protein-coupled receptor-like"/>
    <property type="match status" value="1"/>
</dbReference>
<dbReference type="OMA" id="EAFIFFA"/>
<evidence type="ECO:0000256" key="2">
    <source>
        <dbReference type="ARBA" id="ARBA00022692"/>
    </source>
</evidence>
<dbReference type="GO" id="GO:0016020">
    <property type="term" value="C:membrane"/>
    <property type="evidence" value="ECO:0007669"/>
    <property type="project" value="UniProtKB-SubCell"/>
</dbReference>
<comment type="similarity">
    <text evidence="5">Belongs to the G-protein coupled receptor 1 family.</text>
</comment>
<feature type="domain" description="G-protein coupled receptors family 1 profile" evidence="7">
    <location>
        <begin position="46"/>
        <end position="307"/>
    </location>
</feature>
<comment type="subcellular location">
    <subcellularLocation>
        <location evidence="1">Membrane</location>
    </subcellularLocation>
</comment>
<dbReference type="AlphaFoldDB" id="R7U052"/>
<dbReference type="PANTHER" id="PTHR45698:SF1">
    <property type="entry name" value="TRACE AMINE-ASSOCIATED RECEPTOR 13C-LIKE"/>
    <property type="match status" value="1"/>
</dbReference>
<dbReference type="STRING" id="283909.R7U052"/>
<dbReference type="InterPro" id="IPR000276">
    <property type="entry name" value="GPCR_Rhodpsn"/>
</dbReference>
<sequence length="348" mass="39733">MSTEIFDSTTELATTMKKLNDTKETSFWWEIFDYFQVTVTISGFLANILTMVTLIKSARRFSRLIKILLQHQSLVDACVCASATALILQPNMWLPGNIIGDHLICYVWHSQAAYWGLVCLSSYNLVLIALERYLAICRPFAHTRCSECSRKRLSRYSAWLYAFCLFSTHGCYFLTRLTNGQCESTPAFGGEWVTPYFTALVIFTYIMTYLIPALTMMLLYSMLGHQLRKRKEIFELGQSETIDRATDQLTKTAVTVTIIFILSVGYDLHYFLFGYNLHVIEYTIGSPVQKVGVFLSNLNSVVNPFVYASFMPIYRKCVIETICPRKAKTEVSNITSLRDMRNSTATIA</sequence>
<keyword evidence="10" id="KW-1185">Reference proteome</keyword>
<dbReference type="PANTHER" id="PTHR45698">
    <property type="entry name" value="TRACE AMINE-ASSOCIATED RECEPTOR 19N-RELATED"/>
    <property type="match status" value="1"/>
</dbReference>
<dbReference type="Pfam" id="PF00001">
    <property type="entry name" value="7tm_1"/>
    <property type="match status" value="1"/>
</dbReference>
<feature type="transmembrane region" description="Helical" evidence="6">
    <location>
        <begin position="34"/>
        <end position="54"/>
    </location>
</feature>
<keyword evidence="4 6" id="KW-0472">Membrane</keyword>
<reference evidence="9" key="3">
    <citation type="submission" date="2015-06" db="UniProtKB">
        <authorList>
            <consortium name="EnsemblMetazoa"/>
        </authorList>
    </citation>
    <scope>IDENTIFICATION</scope>
</reference>
<evidence type="ECO:0000259" key="7">
    <source>
        <dbReference type="PROSITE" id="PS50262"/>
    </source>
</evidence>
<evidence type="ECO:0000256" key="1">
    <source>
        <dbReference type="ARBA" id="ARBA00004370"/>
    </source>
</evidence>
<name>R7U052_CAPTE</name>
<dbReference type="GO" id="GO:0004930">
    <property type="term" value="F:G protein-coupled receptor activity"/>
    <property type="evidence" value="ECO:0007669"/>
    <property type="project" value="UniProtKB-KW"/>
</dbReference>
<dbReference type="CDD" id="cd00637">
    <property type="entry name" value="7tm_classA_rhodopsin-like"/>
    <property type="match status" value="1"/>
</dbReference>
<feature type="transmembrane region" description="Helical" evidence="6">
    <location>
        <begin position="74"/>
        <end position="93"/>
    </location>
</feature>
<reference evidence="8 10" key="2">
    <citation type="journal article" date="2013" name="Nature">
        <title>Insights into bilaterian evolution from three spiralian genomes.</title>
        <authorList>
            <person name="Simakov O."/>
            <person name="Marletaz F."/>
            <person name="Cho S.J."/>
            <person name="Edsinger-Gonzales E."/>
            <person name="Havlak P."/>
            <person name="Hellsten U."/>
            <person name="Kuo D.H."/>
            <person name="Larsson T."/>
            <person name="Lv J."/>
            <person name="Arendt D."/>
            <person name="Savage R."/>
            <person name="Osoegawa K."/>
            <person name="de Jong P."/>
            <person name="Grimwood J."/>
            <person name="Chapman J.A."/>
            <person name="Shapiro H."/>
            <person name="Aerts A."/>
            <person name="Otillar R.P."/>
            <person name="Terry A.Y."/>
            <person name="Boore J.L."/>
            <person name="Grigoriev I.V."/>
            <person name="Lindberg D.R."/>
            <person name="Seaver E.C."/>
            <person name="Weisblat D.A."/>
            <person name="Putnam N.H."/>
            <person name="Rokhsar D.S."/>
        </authorList>
    </citation>
    <scope>NUCLEOTIDE SEQUENCE</scope>
    <source>
        <strain evidence="8 10">I ESC-2004</strain>
    </source>
</reference>
<dbReference type="OrthoDB" id="6232294at2759"/>
<dbReference type="EMBL" id="KB306940">
    <property type="protein sequence ID" value="ELT99349.1"/>
    <property type="molecule type" value="Genomic_DNA"/>
</dbReference>
<dbReference type="HOGENOM" id="CLU_009579_5_2_1"/>
<evidence type="ECO:0000313" key="10">
    <source>
        <dbReference type="Proteomes" id="UP000014760"/>
    </source>
</evidence>
<dbReference type="PROSITE" id="PS00237">
    <property type="entry name" value="G_PROTEIN_RECEP_F1_1"/>
    <property type="match status" value="1"/>
</dbReference>
<evidence type="ECO:0000256" key="5">
    <source>
        <dbReference type="RuleBase" id="RU000688"/>
    </source>
</evidence>
<evidence type="ECO:0000313" key="9">
    <source>
        <dbReference type="EnsemblMetazoa" id="CapteP211876"/>
    </source>
</evidence>
<proteinExistence type="inferred from homology"/>
<feature type="transmembrane region" description="Helical" evidence="6">
    <location>
        <begin position="195"/>
        <end position="220"/>
    </location>
</feature>
<dbReference type="PROSITE" id="PS50262">
    <property type="entry name" value="G_PROTEIN_RECEP_F1_2"/>
    <property type="match status" value="1"/>
</dbReference>
<reference evidence="10" key="1">
    <citation type="submission" date="2012-12" db="EMBL/GenBank/DDBJ databases">
        <authorList>
            <person name="Hellsten U."/>
            <person name="Grimwood J."/>
            <person name="Chapman J.A."/>
            <person name="Shapiro H."/>
            <person name="Aerts A."/>
            <person name="Otillar R.P."/>
            <person name="Terry A.Y."/>
            <person name="Boore J.L."/>
            <person name="Simakov O."/>
            <person name="Marletaz F."/>
            <person name="Cho S.-J."/>
            <person name="Edsinger-Gonzales E."/>
            <person name="Havlak P."/>
            <person name="Kuo D.-H."/>
            <person name="Larsson T."/>
            <person name="Lv J."/>
            <person name="Arendt D."/>
            <person name="Savage R."/>
            <person name="Osoegawa K."/>
            <person name="de Jong P."/>
            <person name="Lindberg D.R."/>
            <person name="Seaver E.C."/>
            <person name="Weisblat D.A."/>
            <person name="Putnam N.H."/>
            <person name="Grigoriev I.V."/>
            <person name="Rokhsar D.S."/>
        </authorList>
    </citation>
    <scope>NUCLEOTIDE SEQUENCE</scope>
    <source>
        <strain evidence="10">I ESC-2004</strain>
    </source>
</reference>
<keyword evidence="5" id="KW-0807">Transducer</keyword>
<feature type="transmembrane region" description="Helical" evidence="6">
    <location>
        <begin position="156"/>
        <end position="175"/>
    </location>
</feature>
<protein>
    <recommendedName>
        <fullName evidence="7">G-protein coupled receptors family 1 profile domain-containing protein</fullName>
    </recommendedName>
</protein>
<dbReference type="InterPro" id="IPR017452">
    <property type="entry name" value="GPCR_Rhodpsn_7TM"/>
</dbReference>
<keyword evidence="2 5" id="KW-0812">Transmembrane</keyword>
<evidence type="ECO:0000256" key="3">
    <source>
        <dbReference type="ARBA" id="ARBA00022989"/>
    </source>
</evidence>
<keyword evidence="5" id="KW-0297">G-protein coupled receptor</keyword>
<keyword evidence="5" id="KW-0675">Receptor</keyword>